<organism evidence="2 3">
    <name type="scientific">Astrephomene gubernaculifera</name>
    <dbReference type="NCBI Taxonomy" id="47775"/>
    <lineage>
        <taxon>Eukaryota</taxon>
        <taxon>Viridiplantae</taxon>
        <taxon>Chlorophyta</taxon>
        <taxon>core chlorophytes</taxon>
        <taxon>Chlorophyceae</taxon>
        <taxon>CS clade</taxon>
        <taxon>Chlamydomonadales</taxon>
        <taxon>Astrephomenaceae</taxon>
        <taxon>Astrephomene</taxon>
    </lineage>
</organism>
<accession>A0AAD3E0D1</accession>
<evidence type="ECO:0000313" key="3">
    <source>
        <dbReference type="Proteomes" id="UP001054857"/>
    </source>
</evidence>
<feature type="compositionally biased region" description="Pro residues" evidence="1">
    <location>
        <begin position="33"/>
        <end position="43"/>
    </location>
</feature>
<dbReference type="AlphaFoldDB" id="A0AAD3E0D1"/>
<feature type="region of interest" description="Disordered" evidence="1">
    <location>
        <begin position="1"/>
        <end position="45"/>
    </location>
</feature>
<proteinExistence type="predicted"/>
<reference evidence="2 3" key="1">
    <citation type="journal article" date="2021" name="Sci. Rep.">
        <title>Genome sequencing of the multicellular alga Astrephomene provides insights into convergent evolution of germ-soma differentiation.</title>
        <authorList>
            <person name="Yamashita S."/>
            <person name="Yamamoto K."/>
            <person name="Matsuzaki R."/>
            <person name="Suzuki S."/>
            <person name="Yamaguchi H."/>
            <person name="Hirooka S."/>
            <person name="Minakuchi Y."/>
            <person name="Miyagishima S."/>
            <person name="Kawachi M."/>
            <person name="Toyoda A."/>
            <person name="Nozaki H."/>
        </authorList>
    </citation>
    <scope>NUCLEOTIDE SEQUENCE [LARGE SCALE GENOMIC DNA]</scope>
    <source>
        <strain evidence="2 3">NIES-4017</strain>
    </source>
</reference>
<protein>
    <submittedName>
        <fullName evidence="2">Uncharacterized protein</fullName>
    </submittedName>
</protein>
<gene>
    <name evidence="2" type="ORF">Agub_g13839</name>
</gene>
<evidence type="ECO:0000313" key="2">
    <source>
        <dbReference type="EMBL" id="GFR51401.1"/>
    </source>
</evidence>
<feature type="non-terminal residue" evidence="2">
    <location>
        <position position="171"/>
    </location>
</feature>
<feature type="non-terminal residue" evidence="2">
    <location>
        <position position="1"/>
    </location>
</feature>
<name>A0AAD3E0D1_9CHLO</name>
<comment type="caution">
    <text evidence="2">The sequence shown here is derived from an EMBL/GenBank/DDBJ whole genome shotgun (WGS) entry which is preliminary data.</text>
</comment>
<sequence>APVERKSRLKSAAPSASVDPKRPPPACSSSAPLPGPPAFPPSPLDDVAAALSEQYGSSEWLQPPGQPNDWRFMLAVCRAVLVAWFNPADTLPERLATAEALGRAFGLDPGAVEQVISECLLLNCCVSRQLQLQAAALAGDSFAVRPSHFPPGAEGAAAYAEFRREALLETE</sequence>
<dbReference type="Proteomes" id="UP001054857">
    <property type="component" value="Unassembled WGS sequence"/>
</dbReference>
<evidence type="ECO:0000256" key="1">
    <source>
        <dbReference type="SAM" id="MobiDB-lite"/>
    </source>
</evidence>
<keyword evidence="3" id="KW-1185">Reference proteome</keyword>
<dbReference type="EMBL" id="BMAR01000049">
    <property type="protein sequence ID" value="GFR51401.1"/>
    <property type="molecule type" value="Genomic_DNA"/>
</dbReference>